<dbReference type="Pfam" id="PF02618">
    <property type="entry name" value="YceG"/>
    <property type="match status" value="1"/>
</dbReference>
<evidence type="ECO:0000256" key="1">
    <source>
        <dbReference type="ARBA" id="ARBA00022475"/>
    </source>
</evidence>
<dbReference type="GO" id="GO:0009252">
    <property type="term" value="P:peptidoglycan biosynthetic process"/>
    <property type="evidence" value="ECO:0007669"/>
    <property type="project" value="UniProtKB-UniRule"/>
</dbReference>
<evidence type="ECO:0000256" key="7">
    <source>
        <dbReference type="HAMAP-Rule" id="MF_02065"/>
    </source>
</evidence>
<dbReference type="Gene3D" id="3.30.1490.480">
    <property type="entry name" value="Endolytic murein transglycosylase"/>
    <property type="match status" value="2"/>
</dbReference>
<evidence type="ECO:0000256" key="4">
    <source>
        <dbReference type="ARBA" id="ARBA00023136"/>
    </source>
</evidence>
<sequence>MYKVKSKNKIHTMFYVFFVLLILIIFLSFNYYAKSLEPVSSMDKKPINIDIPSSSSTKNIGEILEKNNLIKNKWIFLLKVKTLDNKAYLKAGNYSLSKSMDLEEILNALIEGGRSGNTISFTIPEGYEIKDIAEKLEKEGLINLDKFLILVSEKENFEGEFSFLKHLDKEQSLEGFLFPSTYEVYENHSEEDIIRKMLEGFEEIYIKDIEKNLKNTDFDLNEIITLASIIEREAKLDKERPTISGVFHNRLKTGMRLQSCATVQYILGERKERLTDEETGINSPFNTYINEGLPPSPIASPGEKSLIAAIRPADVDYLFFRLADEDGSHTFTKTYKEHLNAAPKK</sequence>
<dbReference type="Gene3D" id="3.30.160.60">
    <property type="entry name" value="Classic Zinc Finger"/>
    <property type="match status" value="1"/>
</dbReference>
<organism evidence="8 9">
    <name type="scientific">Tissierella creatinophila DSM 6911</name>
    <dbReference type="NCBI Taxonomy" id="1123403"/>
    <lineage>
        <taxon>Bacteria</taxon>
        <taxon>Bacillati</taxon>
        <taxon>Bacillota</taxon>
        <taxon>Tissierellia</taxon>
        <taxon>Tissierellales</taxon>
        <taxon>Tissierellaceae</taxon>
        <taxon>Tissierella</taxon>
    </lineage>
</organism>
<comment type="function">
    <text evidence="7">Functions as a peptidoglycan terminase that cleaves nascent peptidoglycan strands endolytically to terminate their elongation.</text>
</comment>
<keyword evidence="5 7" id="KW-0456">Lyase</keyword>
<keyword evidence="6 7" id="KW-0961">Cell wall biogenesis/degradation</keyword>
<evidence type="ECO:0000256" key="2">
    <source>
        <dbReference type="ARBA" id="ARBA00022692"/>
    </source>
</evidence>
<keyword evidence="2 7" id="KW-0812">Transmembrane</keyword>
<proteinExistence type="inferred from homology"/>
<name>A0A1U7M9F7_TISCR</name>
<dbReference type="HAMAP" id="MF_02065">
    <property type="entry name" value="MltG"/>
    <property type="match status" value="1"/>
</dbReference>
<dbReference type="NCBIfam" id="TIGR00247">
    <property type="entry name" value="endolytic transglycosylase MltG"/>
    <property type="match status" value="1"/>
</dbReference>
<dbReference type="PANTHER" id="PTHR30518:SF2">
    <property type="entry name" value="ENDOLYTIC MUREIN TRANSGLYCOSYLASE"/>
    <property type="match status" value="1"/>
</dbReference>
<evidence type="ECO:0000256" key="6">
    <source>
        <dbReference type="ARBA" id="ARBA00023316"/>
    </source>
</evidence>
<protein>
    <recommendedName>
        <fullName evidence="7">Endolytic murein transglycosylase</fullName>
        <ecNumber evidence="7">4.2.2.29</ecNumber>
    </recommendedName>
    <alternativeName>
        <fullName evidence="7">Peptidoglycan lytic transglycosylase</fullName>
    </alternativeName>
    <alternativeName>
        <fullName evidence="7">Peptidoglycan polymerization terminase</fullName>
    </alternativeName>
</protein>
<keyword evidence="9" id="KW-1185">Reference proteome</keyword>
<dbReference type="OrthoDB" id="9814591at2"/>
<dbReference type="Proteomes" id="UP000186112">
    <property type="component" value="Unassembled WGS sequence"/>
</dbReference>
<feature type="transmembrane region" description="Helical" evidence="7">
    <location>
        <begin position="12"/>
        <end position="33"/>
    </location>
</feature>
<evidence type="ECO:0000256" key="3">
    <source>
        <dbReference type="ARBA" id="ARBA00022989"/>
    </source>
</evidence>
<dbReference type="InterPro" id="IPR003770">
    <property type="entry name" value="MLTG-like"/>
</dbReference>
<keyword evidence="4 7" id="KW-0472">Membrane</keyword>
<dbReference type="AlphaFoldDB" id="A0A1U7M9F7"/>
<dbReference type="RefSeq" id="WP_075724016.1">
    <property type="nucleotide sequence ID" value="NZ_LTDM01000001.1"/>
</dbReference>
<evidence type="ECO:0000256" key="5">
    <source>
        <dbReference type="ARBA" id="ARBA00023239"/>
    </source>
</evidence>
<gene>
    <name evidence="7" type="primary">mltG</name>
    <name evidence="8" type="ORF">TICRE_00380</name>
</gene>
<comment type="subcellular location">
    <subcellularLocation>
        <location evidence="7">Cell membrane</location>
        <topology evidence="7">Single-pass membrane protein</topology>
    </subcellularLocation>
</comment>
<evidence type="ECO:0000313" key="8">
    <source>
        <dbReference type="EMBL" id="OLS03911.1"/>
    </source>
</evidence>
<dbReference type="PANTHER" id="PTHR30518">
    <property type="entry name" value="ENDOLYTIC MUREIN TRANSGLYCOSYLASE"/>
    <property type="match status" value="1"/>
</dbReference>
<comment type="caution">
    <text evidence="8">The sequence shown here is derived from an EMBL/GenBank/DDBJ whole genome shotgun (WGS) entry which is preliminary data.</text>
</comment>
<comment type="catalytic activity">
    <reaction evidence="7">
        <text>a peptidoglycan chain = a peptidoglycan chain with N-acetyl-1,6-anhydromuramyl-[peptide] at the reducing end + a peptidoglycan chain with N-acetylglucosamine at the non-reducing end.</text>
        <dbReference type="EC" id="4.2.2.29"/>
    </reaction>
</comment>
<comment type="similarity">
    <text evidence="7">Belongs to the transglycosylase MltG family.</text>
</comment>
<dbReference type="CDD" id="cd08010">
    <property type="entry name" value="MltG_like"/>
    <property type="match status" value="1"/>
</dbReference>
<dbReference type="EMBL" id="LTDM01000001">
    <property type="protein sequence ID" value="OLS03911.1"/>
    <property type="molecule type" value="Genomic_DNA"/>
</dbReference>
<dbReference type="EC" id="4.2.2.29" evidence="7"/>
<accession>A0A1U7M9F7</accession>
<dbReference type="GO" id="GO:0005886">
    <property type="term" value="C:plasma membrane"/>
    <property type="evidence" value="ECO:0007669"/>
    <property type="project" value="UniProtKB-SubCell"/>
</dbReference>
<reference evidence="8 9" key="1">
    <citation type="submission" date="2016-02" db="EMBL/GenBank/DDBJ databases">
        <title>Genome sequence of Tissierella creatinophila DSM 6911.</title>
        <authorList>
            <person name="Poehlein A."/>
            <person name="Daniel R."/>
        </authorList>
    </citation>
    <scope>NUCLEOTIDE SEQUENCE [LARGE SCALE GENOMIC DNA]</scope>
    <source>
        <strain evidence="8 9">DSM 6911</strain>
    </source>
</reference>
<evidence type="ECO:0000313" key="9">
    <source>
        <dbReference type="Proteomes" id="UP000186112"/>
    </source>
</evidence>
<keyword evidence="3 7" id="KW-1133">Transmembrane helix</keyword>
<dbReference type="GO" id="GO:0071555">
    <property type="term" value="P:cell wall organization"/>
    <property type="evidence" value="ECO:0007669"/>
    <property type="project" value="UniProtKB-KW"/>
</dbReference>
<keyword evidence="1 7" id="KW-1003">Cell membrane</keyword>
<dbReference type="GO" id="GO:0008932">
    <property type="term" value="F:lytic endotransglycosylase activity"/>
    <property type="evidence" value="ECO:0007669"/>
    <property type="project" value="UniProtKB-UniRule"/>
</dbReference>
<feature type="site" description="Important for catalytic activity" evidence="7">
    <location>
        <position position="233"/>
    </location>
</feature>